<gene>
    <name evidence="2" type="ORF">ACFOGJ_26495</name>
</gene>
<evidence type="ECO:0000313" key="2">
    <source>
        <dbReference type="EMBL" id="MFC3230822.1"/>
    </source>
</evidence>
<accession>A0ABV7L9B6</accession>
<dbReference type="NCBIfam" id="TIGR02122">
    <property type="entry name" value="TRAP_TAXI"/>
    <property type="match status" value="1"/>
</dbReference>
<dbReference type="Pfam" id="PF16868">
    <property type="entry name" value="NMT1_3"/>
    <property type="match status" value="1"/>
</dbReference>
<dbReference type="InterPro" id="IPR011852">
    <property type="entry name" value="TRAP_TAXI"/>
</dbReference>
<reference evidence="3" key="1">
    <citation type="journal article" date="2019" name="Int. J. Syst. Evol. Microbiol.">
        <title>The Global Catalogue of Microorganisms (GCM) 10K type strain sequencing project: providing services to taxonomists for standard genome sequencing and annotation.</title>
        <authorList>
            <consortium name="The Broad Institute Genomics Platform"/>
            <consortium name="The Broad Institute Genome Sequencing Center for Infectious Disease"/>
            <person name="Wu L."/>
            <person name="Ma J."/>
        </authorList>
    </citation>
    <scope>NUCLEOTIDE SEQUENCE [LARGE SCALE GENOMIC DNA]</scope>
    <source>
        <strain evidence="3">KCTC 42964</strain>
    </source>
</reference>
<keyword evidence="3" id="KW-1185">Reference proteome</keyword>
<evidence type="ECO:0000313" key="3">
    <source>
        <dbReference type="Proteomes" id="UP001595528"/>
    </source>
</evidence>
<organism evidence="2 3">
    <name type="scientific">Marinibaculum pumilum</name>
    <dbReference type="NCBI Taxonomy" id="1766165"/>
    <lineage>
        <taxon>Bacteria</taxon>
        <taxon>Pseudomonadati</taxon>
        <taxon>Pseudomonadota</taxon>
        <taxon>Alphaproteobacteria</taxon>
        <taxon>Rhodospirillales</taxon>
        <taxon>Rhodospirillaceae</taxon>
        <taxon>Marinibaculum</taxon>
    </lineage>
</organism>
<feature type="signal peptide" evidence="1">
    <location>
        <begin position="1"/>
        <end position="32"/>
    </location>
</feature>
<feature type="chain" id="PRO_5046594953" evidence="1">
    <location>
        <begin position="33"/>
        <end position="385"/>
    </location>
</feature>
<comment type="caution">
    <text evidence="2">The sequence shown here is derived from an EMBL/GenBank/DDBJ whole genome shotgun (WGS) entry which is preliminary data.</text>
</comment>
<dbReference type="Gene3D" id="3.40.190.10">
    <property type="entry name" value="Periplasmic binding protein-like II"/>
    <property type="match status" value="2"/>
</dbReference>
<evidence type="ECO:0000256" key="1">
    <source>
        <dbReference type="SAM" id="SignalP"/>
    </source>
</evidence>
<proteinExistence type="predicted"/>
<name>A0ABV7L9B6_9PROT</name>
<dbReference type="SUPFAM" id="SSF53850">
    <property type="entry name" value="Periplasmic binding protein-like II"/>
    <property type="match status" value="1"/>
</dbReference>
<dbReference type="PANTHER" id="PTHR42941:SF1">
    <property type="entry name" value="SLL1037 PROTEIN"/>
    <property type="match status" value="1"/>
</dbReference>
<sequence length="385" mass="41383">MTADRRITAFAAAGILAIGLGLAASADAPAQAADGVPNQMMWSAYDVGSTGHAEASAVADALMKNHDTRIRILPSGTSIGRLLPLKTGRVSQGWLANEVFFATEAIHDFAAQEWGPQDLRVVMGRPASYGLATAKDANIKTLADLKGKRIAYIKANPSINTKNDAILAFAGLTRDDVEVVETPSYAAAVRSVIEGRADAAGGVPTSALFRELEASPHGIFWPDIPADDAKGWENLRAIAPFFAPNTETLGAGLSEEQPAELIAYRYPMVTVYADQSEDEVYALTKAIAESFDDYKGATKVMPLWSVNQAGVPPADAPFHPGAVRYLKEAGVWTDAHDTWNAKRLERMKAVQAAWDAATDEALDKGLPGKEWEAFWEQYRKDHLGG</sequence>
<dbReference type="RefSeq" id="WP_379906279.1">
    <property type="nucleotide sequence ID" value="NZ_JBHRTR010000049.1"/>
</dbReference>
<dbReference type="Proteomes" id="UP001595528">
    <property type="component" value="Unassembled WGS sequence"/>
</dbReference>
<keyword evidence="1" id="KW-0732">Signal</keyword>
<protein>
    <submittedName>
        <fullName evidence="2">TAXI family TRAP transporter solute-binding subunit</fullName>
    </submittedName>
</protein>
<dbReference type="EMBL" id="JBHRTR010000049">
    <property type="protein sequence ID" value="MFC3230822.1"/>
    <property type="molecule type" value="Genomic_DNA"/>
</dbReference>
<dbReference type="PANTHER" id="PTHR42941">
    <property type="entry name" value="SLL1037 PROTEIN"/>
    <property type="match status" value="1"/>
</dbReference>